<dbReference type="eggNOG" id="COG4111">
    <property type="taxonomic scope" value="Bacteria"/>
</dbReference>
<organism evidence="2 3">
    <name type="scientific">Salipiger mucosus DSM 16094</name>
    <dbReference type="NCBI Taxonomy" id="1123237"/>
    <lineage>
        <taxon>Bacteria</taxon>
        <taxon>Pseudomonadati</taxon>
        <taxon>Pseudomonadota</taxon>
        <taxon>Alphaproteobacteria</taxon>
        <taxon>Rhodobacterales</taxon>
        <taxon>Roseobacteraceae</taxon>
        <taxon>Salipiger</taxon>
    </lineage>
</organism>
<dbReference type="SUPFAM" id="SSF55811">
    <property type="entry name" value="Nudix"/>
    <property type="match status" value="1"/>
</dbReference>
<dbReference type="Gene3D" id="3.90.79.10">
    <property type="entry name" value="Nucleoside Triphosphate Pyrophosphohydrolase"/>
    <property type="match status" value="1"/>
</dbReference>
<dbReference type="Pfam" id="PF21906">
    <property type="entry name" value="WHD_NrtR"/>
    <property type="match status" value="1"/>
</dbReference>
<dbReference type="Gene3D" id="1.10.10.10">
    <property type="entry name" value="Winged helix-like DNA-binding domain superfamily/Winged helix DNA-binding domain"/>
    <property type="match status" value="1"/>
</dbReference>
<evidence type="ECO:0000259" key="1">
    <source>
        <dbReference type="Pfam" id="PF21906"/>
    </source>
</evidence>
<gene>
    <name evidence="2" type="ORF">Salmuc_00373</name>
</gene>
<dbReference type="InterPro" id="IPR011213">
    <property type="entry name" value="NMN_biosyn"/>
</dbReference>
<dbReference type="PIRSF" id="PIRSF019423">
    <property type="entry name" value="NMN_biosyn"/>
    <property type="match status" value="1"/>
</dbReference>
<sequence>MSETDATINLVAVVITIRDRTPHVLTVPGPDGRPALPSGPLQSGHRTLQSGLRAWVERQTRQKLGYVEQLYTFGDRHVRLENTAPDMAHRTISIAYLALVSGSDEVNSAESSWRSWYEFFPWEDHRGGRPKSCDRLFEALLDWTTDGSAAGDPNAKERARLTFGVGGAEWDEEMTLERYEMLYEAEKVVEASLDRDLAPWRAQEDLPGLPMHADHRRVLATAISRLRAKIKYRPLLFELMPPSFTLFQLQQTAEAISGIALHKQNFRRLVAQQRLVEETGEALSLTGGRPAKLVRFRKEVMLERPAPGVRVRATRRGGLT</sequence>
<dbReference type="HOGENOM" id="CLU_067794_0_0_5"/>
<name>S9Q915_9RHOB</name>
<proteinExistence type="predicted"/>
<accession>S9Q915</accession>
<dbReference type="EMBL" id="APVH01000049">
    <property type="protein sequence ID" value="EPX76487.1"/>
    <property type="molecule type" value="Genomic_DNA"/>
</dbReference>
<dbReference type="SUPFAM" id="SSF46785">
    <property type="entry name" value="Winged helix' DNA-binding domain"/>
    <property type="match status" value="1"/>
</dbReference>
<dbReference type="InterPro" id="IPR036390">
    <property type="entry name" value="WH_DNA-bd_sf"/>
</dbReference>
<evidence type="ECO:0000313" key="3">
    <source>
        <dbReference type="Proteomes" id="UP000015347"/>
    </source>
</evidence>
<evidence type="ECO:0000313" key="2">
    <source>
        <dbReference type="EMBL" id="EPX76487.1"/>
    </source>
</evidence>
<dbReference type="InterPro" id="IPR054105">
    <property type="entry name" value="WHD_NrtR"/>
</dbReference>
<comment type="caution">
    <text evidence="2">The sequence shown here is derived from an EMBL/GenBank/DDBJ whole genome shotgun (WGS) entry which is preliminary data.</text>
</comment>
<dbReference type="RefSeq" id="WP_020041085.1">
    <property type="nucleotide sequence ID" value="NZ_KE557283.1"/>
</dbReference>
<dbReference type="AlphaFoldDB" id="S9Q915"/>
<keyword evidence="3" id="KW-1185">Reference proteome</keyword>
<protein>
    <submittedName>
        <fullName evidence="2">Putative NAD regulator in Alphaproteobacteria</fullName>
    </submittedName>
</protein>
<reference evidence="3" key="1">
    <citation type="journal article" date="2014" name="Stand. Genomic Sci.">
        <title>Genome sequence of the exopolysaccharide-producing Salipiger mucosus type strain (DSM 16094(T)), a moderately halophilic member of the Roseobacter clade.</title>
        <authorList>
            <person name="Riedel T."/>
            <person name="Spring S."/>
            <person name="Fiebig A."/>
            <person name="Petersen J."/>
            <person name="Kyrpides N.C."/>
            <person name="Goker M."/>
            <person name="Klenk H.P."/>
        </authorList>
    </citation>
    <scope>NUCLEOTIDE SEQUENCE [LARGE SCALE GENOMIC DNA]</scope>
    <source>
        <strain evidence="3">DSM 16094</strain>
    </source>
</reference>
<dbReference type="InterPro" id="IPR015797">
    <property type="entry name" value="NUDIX_hydrolase-like_dom_sf"/>
</dbReference>
<dbReference type="STRING" id="1123237.Salmuc_00373"/>
<dbReference type="Proteomes" id="UP000015347">
    <property type="component" value="Unassembled WGS sequence"/>
</dbReference>
<dbReference type="InterPro" id="IPR036388">
    <property type="entry name" value="WH-like_DNA-bd_sf"/>
</dbReference>
<feature type="domain" description="NrtR DNA-binding winged helix" evidence="1">
    <location>
        <begin position="237"/>
        <end position="296"/>
    </location>
</feature>
<dbReference type="CDD" id="cd18873">
    <property type="entry name" value="NUDIX_NadM_like"/>
    <property type="match status" value="1"/>
</dbReference>
<dbReference type="OrthoDB" id="9786141at2"/>